<feature type="compositionally biased region" description="Basic residues" evidence="1">
    <location>
        <begin position="52"/>
        <end position="61"/>
    </location>
</feature>
<dbReference type="OrthoDB" id="10661279at2759"/>
<dbReference type="AlphaFoldDB" id="A0A1W0XBN6"/>
<evidence type="ECO:0000256" key="1">
    <source>
        <dbReference type="SAM" id="MobiDB-lite"/>
    </source>
</evidence>
<comment type="caution">
    <text evidence="2">The sequence shown here is derived from an EMBL/GenBank/DDBJ whole genome shotgun (WGS) entry which is preliminary data.</text>
</comment>
<proteinExistence type="predicted"/>
<dbReference type="EMBL" id="MTYJ01000005">
    <property type="protein sequence ID" value="OQV24808.1"/>
    <property type="molecule type" value="Genomic_DNA"/>
</dbReference>
<organism evidence="2 3">
    <name type="scientific">Hypsibius exemplaris</name>
    <name type="common">Freshwater tardigrade</name>
    <dbReference type="NCBI Taxonomy" id="2072580"/>
    <lineage>
        <taxon>Eukaryota</taxon>
        <taxon>Metazoa</taxon>
        <taxon>Ecdysozoa</taxon>
        <taxon>Tardigrada</taxon>
        <taxon>Eutardigrada</taxon>
        <taxon>Parachela</taxon>
        <taxon>Hypsibioidea</taxon>
        <taxon>Hypsibiidae</taxon>
        <taxon>Hypsibius</taxon>
    </lineage>
</organism>
<feature type="region of interest" description="Disordered" evidence="1">
    <location>
        <begin position="163"/>
        <end position="200"/>
    </location>
</feature>
<evidence type="ECO:0000313" key="3">
    <source>
        <dbReference type="Proteomes" id="UP000192578"/>
    </source>
</evidence>
<name>A0A1W0XBN6_HYPEX</name>
<accession>A0A1W0XBN6</accession>
<protein>
    <submittedName>
        <fullName evidence="2">Uncharacterized protein</fullName>
    </submittedName>
</protein>
<keyword evidence="3" id="KW-1185">Reference proteome</keyword>
<gene>
    <name evidence="2" type="ORF">BV898_01399</name>
</gene>
<evidence type="ECO:0000313" key="2">
    <source>
        <dbReference type="EMBL" id="OQV24808.1"/>
    </source>
</evidence>
<reference evidence="3" key="1">
    <citation type="submission" date="2017-01" db="EMBL/GenBank/DDBJ databases">
        <title>Comparative genomics of anhydrobiosis in the tardigrade Hypsibius dujardini.</title>
        <authorList>
            <person name="Yoshida Y."/>
            <person name="Koutsovoulos G."/>
            <person name="Laetsch D."/>
            <person name="Stevens L."/>
            <person name="Kumar S."/>
            <person name="Horikawa D."/>
            <person name="Ishino K."/>
            <person name="Komine S."/>
            <person name="Tomita M."/>
            <person name="Blaxter M."/>
            <person name="Arakawa K."/>
        </authorList>
    </citation>
    <scope>NUCLEOTIDE SEQUENCE [LARGE SCALE GENOMIC DNA]</scope>
    <source>
        <strain evidence="3">Z151</strain>
    </source>
</reference>
<sequence length="210" mass="22787">MTATVESLDDGSGQSTDQVVIPFVVETDAIVDTKATVADWVPAAASGSSLSGKRRSCKKKTSYSPSSHYHKPHIVFDRYRRVLEAAVHFLEYFHGNVHNVEQFNAEYTNHLNAGQPVVAPAFGADGCGEVALSVVVPAHNGENDDTPMDLSIKSLKRKKSTTSVVVKRPAAKTAEIADSSLPQPSSHERLENPAPPPLSIVVMHENRYQQ</sequence>
<dbReference type="Proteomes" id="UP000192578">
    <property type="component" value="Unassembled WGS sequence"/>
</dbReference>
<feature type="region of interest" description="Disordered" evidence="1">
    <location>
        <begin position="46"/>
        <end position="65"/>
    </location>
</feature>